<keyword evidence="3" id="KW-1185">Reference proteome</keyword>
<gene>
    <name evidence="2" type="ORF">M23134_04244</name>
</gene>
<evidence type="ECO:0000256" key="1">
    <source>
        <dbReference type="SAM" id="SignalP"/>
    </source>
</evidence>
<dbReference type="AlphaFoldDB" id="A1ZEA3"/>
<sequence>MKYIYKGACVLTLLLLVVACADKSELIARSWTIDLDAIQANAKLKNEADRAKLAESTKAMKNLIGEQVTYKFEADGTMTAASSPDLVRWKVADGKLLLMTKDGGFVKRVTIKKLTKNQLVLDFKDGKPMYLKAKK</sequence>
<protein>
    <submittedName>
        <fullName evidence="2">Lipoprotein, putative</fullName>
    </submittedName>
</protein>
<feature type="signal peptide" evidence="1">
    <location>
        <begin position="1"/>
        <end position="21"/>
    </location>
</feature>
<dbReference type="Proteomes" id="UP000004095">
    <property type="component" value="Unassembled WGS sequence"/>
</dbReference>
<evidence type="ECO:0000313" key="3">
    <source>
        <dbReference type="Proteomes" id="UP000004095"/>
    </source>
</evidence>
<feature type="chain" id="PRO_5002641386" evidence="1">
    <location>
        <begin position="22"/>
        <end position="135"/>
    </location>
</feature>
<comment type="caution">
    <text evidence="2">The sequence shown here is derived from an EMBL/GenBank/DDBJ whole genome shotgun (WGS) entry which is preliminary data.</text>
</comment>
<name>A1ZEA3_MICM2</name>
<accession>A1ZEA3</accession>
<evidence type="ECO:0000313" key="2">
    <source>
        <dbReference type="EMBL" id="EAY31411.1"/>
    </source>
</evidence>
<organism evidence="2 3">
    <name type="scientific">Microscilla marina ATCC 23134</name>
    <dbReference type="NCBI Taxonomy" id="313606"/>
    <lineage>
        <taxon>Bacteria</taxon>
        <taxon>Pseudomonadati</taxon>
        <taxon>Bacteroidota</taxon>
        <taxon>Cytophagia</taxon>
        <taxon>Cytophagales</taxon>
        <taxon>Microscillaceae</taxon>
        <taxon>Microscilla</taxon>
    </lineage>
</organism>
<keyword evidence="1" id="KW-0732">Signal</keyword>
<dbReference type="OrthoDB" id="992154at2"/>
<keyword evidence="2" id="KW-0449">Lipoprotein</keyword>
<dbReference type="RefSeq" id="WP_002693987.1">
    <property type="nucleotide sequence ID" value="NZ_AAWS01000003.1"/>
</dbReference>
<dbReference type="PROSITE" id="PS51257">
    <property type="entry name" value="PROKAR_LIPOPROTEIN"/>
    <property type="match status" value="1"/>
</dbReference>
<reference evidence="2 3" key="1">
    <citation type="submission" date="2007-01" db="EMBL/GenBank/DDBJ databases">
        <authorList>
            <person name="Haygood M."/>
            <person name="Podell S."/>
            <person name="Anderson C."/>
            <person name="Hopkinson B."/>
            <person name="Roe K."/>
            <person name="Barbeau K."/>
            <person name="Gaasterland T."/>
            <person name="Ferriera S."/>
            <person name="Johnson J."/>
            <person name="Kravitz S."/>
            <person name="Beeson K."/>
            <person name="Sutton G."/>
            <person name="Rogers Y.-H."/>
            <person name="Friedman R."/>
            <person name="Frazier M."/>
            <person name="Venter J.C."/>
        </authorList>
    </citation>
    <scope>NUCLEOTIDE SEQUENCE [LARGE SCALE GENOMIC DNA]</scope>
    <source>
        <strain evidence="2 3">ATCC 23134</strain>
    </source>
</reference>
<proteinExistence type="predicted"/>
<dbReference type="EMBL" id="AAWS01000003">
    <property type="protein sequence ID" value="EAY31411.1"/>
    <property type="molecule type" value="Genomic_DNA"/>
</dbReference>